<accession>A0A382SHC9</accession>
<dbReference type="Gene3D" id="3.30.200.20">
    <property type="entry name" value="Phosphorylase Kinase, domain 1"/>
    <property type="match status" value="1"/>
</dbReference>
<evidence type="ECO:0000313" key="2">
    <source>
        <dbReference type="EMBL" id="SVD08597.1"/>
    </source>
</evidence>
<organism evidence="2">
    <name type="scientific">marine metagenome</name>
    <dbReference type="NCBI Taxonomy" id="408172"/>
    <lineage>
        <taxon>unclassified sequences</taxon>
        <taxon>metagenomes</taxon>
        <taxon>ecological metagenomes</taxon>
    </lineage>
</organism>
<sequence length="60" mass="6615">MALESGTRVGIYEVTAKIGEGGMGEVYQARDTTLDRDVALKVLPEAFTADPDRLARFQRE</sequence>
<dbReference type="AlphaFoldDB" id="A0A382SHC9"/>
<dbReference type="InterPro" id="IPR017441">
    <property type="entry name" value="Protein_kinase_ATP_BS"/>
</dbReference>
<gene>
    <name evidence="2" type="ORF">METZ01_LOCUS361451</name>
</gene>
<dbReference type="PROSITE" id="PS50011">
    <property type="entry name" value="PROTEIN_KINASE_DOM"/>
    <property type="match status" value="1"/>
</dbReference>
<proteinExistence type="predicted"/>
<feature type="non-terminal residue" evidence="2">
    <location>
        <position position="60"/>
    </location>
</feature>
<dbReference type="SUPFAM" id="SSF56112">
    <property type="entry name" value="Protein kinase-like (PK-like)"/>
    <property type="match status" value="1"/>
</dbReference>
<protein>
    <recommendedName>
        <fullName evidence="1">Protein kinase domain-containing protein</fullName>
    </recommendedName>
</protein>
<evidence type="ECO:0000259" key="1">
    <source>
        <dbReference type="PROSITE" id="PS50011"/>
    </source>
</evidence>
<dbReference type="PROSITE" id="PS00107">
    <property type="entry name" value="PROTEIN_KINASE_ATP"/>
    <property type="match status" value="1"/>
</dbReference>
<dbReference type="GO" id="GO:0004672">
    <property type="term" value="F:protein kinase activity"/>
    <property type="evidence" value="ECO:0007669"/>
    <property type="project" value="InterPro"/>
</dbReference>
<dbReference type="InterPro" id="IPR011009">
    <property type="entry name" value="Kinase-like_dom_sf"/>
</dbReference>
<dbReference type="EMBL" id="UINC01128682">
    <property type="protein sequence ID" value="SVD08597.1"/>
    <property type="molecule type" value="Genomic_DNA"/>
</dbReference>
<feature type="domain" description="Protein kinase" evidence="1">
    <location>
        <begin position="12"/>
        <end position="60"/>
    </location>
</feature>
<reference evidence="2" key="1">
    <citation type="submission" date="2018-05" db="EMBL/GenBank/DDBJ databases">
        <authorList>
            <person name="Lanie J.A."/>
            <person name="Ng W.-L."/>
            <person name="Kazmierczak K.M."/>
            <person name="Andrzejewski T.M."/>
            <person name="Davidsen T.M."/>
            <person name="Wayne K.J."/>
            <person name="Tettelin H."/>
            <person name="Glass J.I."/>
            <person name="Rusch D."/>
            <person name="Podicherti R."/>
            <person name="Tsui H.-C.T."/>
            <person name="Winkler M.E."/>
        </authorList>
    </citation>
    <scope>NUCLEOTIDE SEQUENCE</scope>
</reference>
<dbReference type="InterPro" id="IPR000719">
    <property type="entry name" value="Prot_kinase_dom"/>
</dbReference>
<name>A0A382SHC9_9ZZZZ</name>
<dbReference type="GO" id="GO:0005524">
    <property type="term" value="F:ATP binding"/>
    <property type="evidence" value="ECO:0007669"/>
    <property type="project" value="InterPro"/>
</dbReference>